<evidence type="ECO:0000259" key="2">
    <source>
        <dbReference type="SMART" id="SM00899"/>
    </source>
</evidence>
<dbReference type="GO" id="GO:0046914">
    <property type="term" value="F:transition metal ion binding"/>
    <property type="evidence" value="ECO:0007669"/>
    <property type="project" value="InterPro"/>
</dbReference>
<reference evidence="3" key="1">
    <citation type="submission" date="2021-04" db="EMBL/GenBank/DDBJ databases">
        <authorList>
            <person name="Hornung B."/>
        </authorList>
    </citation>
    <scope>NUCLEOTIDE SEQUENCE</scope>
    <source>
        <strain evidence="3">G5G6</strain>
    </source>
</reference>
<accession>A0A916NIT4</accession>
<protein>
    <submittedName>
        <fullName evidence="3">Ferrous iron transport protein A</fullName>
    </submittedName>
</protein>
<dbReference type="RefSeq" id="WP_220636708.1">
    <property type="nucleotide sequence ID" value="NZ_CAJQUM010000001.1"/>
</dbReference>
<feature type="domain" description="Ferrous iron transporter FeoA-like" evidence="2">
    <location>
        <begin position="3"/>
        <end position="75"/>
    </location>
</feature>
<dbReference type="Gene3D" id="2.30.30.90">
    <property type="match status" value="1"/>
</dbReference>
<dbReference type="InterPro" id="IPR038157">
    <property type="entry name" value="FeoA_core_dom"/>
</dbReference>
<dbReference type="InterPro" id="IPR008988">
    <property type="entry name" value="Transcriptional_repressor_C"/>
</dbReference>
<dbReference type="PANTHER" id="PTHR43151">
    <property type="entry name" value="FEOA FAMILY PROTEIN"/>
    <property type="match status" value="1"/>
</dbReference>
<name>A0A916NIT4_9PROT</name>
<evidence type="ECO:0000313" key="3">
    <source>
        <dbReference type="EMBL" id="CAG4884908.1"/>
    </source>
</evidence>
<keyword evidence="1" id="KW-0408">Iron</keyword>
<dbReference type="EMBL" id="CAJQUM010000001">
    <property type="protein sequence ID" value="CAG4884908.1"/>
    <property type="molecule type" value="Genomic_DNA"/>
</dbReference>
<gene>
    <name evidence="3" type="ORF">GTOL_12791</name>
</gene>
<evidence type="ECO:0000313" key="4">
    <source>
        <dbReference type="Proteomes" id="UP000742786"/>
    </source>
</evidence>
<organism evidence="3 4">
    <name type="scientific">Georgfuchsia toluolica</name>
    <dbReference type="NCBI Taxonomy" id="424218"/>
    <lineage>
        <taxon>Bacteria</taxon>
        <taxon>Pseudomonadati</taxon>
        <taxon>Pseudomonadota</taxon>
        <taxon>Betaproteobacteria</taxon>
        <taxon>Nitrosomonadales</taxon>
        <taxon>Sterolibacteriaceae</taxon>
        <taxon>Georgfuchsia</taxon>
    </lineage>
</organism>
<dbReference type="InterPro" id="IPR007167">
    <property type="entry name" value="Fe-transptr_FeoA-like"/>
</dbReference>
<dbReference type="SUPFAM" id="SSF50037">
    <property type="entry name" value="C-terminal domain of transcriptional repressors"/>
    <property type="match status" value="1"/>
</dbReference>
<dbReference type="SMART" id="SM00899">
    <property type="entry name" value="FeoA"/>
    <property type="match status" value="1"/>
</dbReference>
<comment type="caution">
    <text evidence="3">The sequence shown here is derived from an EMBL/GenBank/DDBJ whole genome shotgun (WGS) entry which is preliminary data.</text>
</comment>
<dbReference type="InterPro" id="IPR053184">
    <property type="entry name" value="FeoA-like"/>
</dbReference>
<dbReference type="Proteomes" id="UP000742786">
    <property type="component" value="Unassembled WGS sequence"/>
</dbReference>
<proteinExistence type="predicted"/>
<dbReference type="Pfam" id="PF04023">
    <property type="entry name" value="FeoA"/>
    <property type="match status" value="1"/>
</dbReference>
<dbReference type="AlphaFoldDB" id="A0A916NIT4"/>
<keyword evidence="4" id="KW-1185">Reference proteome</keyword>
<dbReference type="PANTHER" id="PTHR43151:SF1">
    <property type="entry name" value="SSR2333 PROTEIN"/>
    <property type="match status" value="1"/>
</dbReference>
<evidence type="ECO:0000256" key="1">
    <source>
        <dbReference type="ARBA" id="ARBA00023004"/>
    </source>
</evidence>
<sequence>MPHTLISLLPGQDASIAAIQAGEALHHRLAAMGFRIGRRVQLMRRGAMNGPLHVRIGSTDIIIRRSDARCVKISR</sequence>